<dbReference type="InterPro" id="IPR036412">
    <property type="entry name" value="HAD-like_sf"/>
</dbReference>
<dbReference type="EC" id="3.-.-.-" evidence="1"/>
<evidence type="ECO:0000313" key="1">
    <source>
        <dbReference type="EMBL" id="MEY8040890.1"/>
    </source>
</evidence>
<dbReference type="SUPFAM" id="SSF56784">
    <property type="entry name" value="HAD-like"/>
    <property type="match status" value="1"/>
</dbReference>
<name>A0ABV4CIG1_9PSEU</name>
<comment type="caution">
    <text evidence="1">The sequence shown here is derived from an EMBL/GenBank/DDBJ whole genome shotgun (WGS) entry which is preliminary data.</text>
</comment>
<evidence type="ECO:0000313" key="2">
    <source>
        <dbReference type="Proteomes" id="UP001564626"/>
    </source>
</evidence>
<proteinExistence type="predicted"/>
<dbReference type="EMBL" id="JBGEHV010000027">
    <property type="protein sequence ID" value="MEY8040890.1"/>
    <property type="molecule type" value="Genomic_DNA"/>
</dbReference>
<dbReference type="InterPro" id="IPR023198">
    <property type="entry name" value="PGP-like_dom2"/>
</dbReference>
<dbReference type="PANTHER" id="PTHR43434">
    <property type="entry name" value="PHOSPHOGLYCOLATE PHOSPHATASE"/>
    <property type="match status" value="1"/>
</dbReference>
<dbReference type="Proteomes" id="UP001564626">
    <property type="component" value="Unassembled WGS sequence"/>
</dbReference>
<gene>
    <name evidence="1" type="ORF">AB8O55_15885</name>
</gene>
<dbReference type="GO" id="GO:0016787">
    <property type="term" value="F:hydrolase activity"/>
    <property type="evidence" value="ECO:0007669"/>
    <property type="project" value="UniProtKB-KW"/>
</dbReference>
<dbReference type="Gene3D" id="3.40.50.1000">
    <property type="entry name" value="HAD superfamily/HAD-like"/>
    <property type="match status" value="2"/>
</dbReference>
<reference evidence="1 2" key="1">
    <citation type="submission" date="2024-08" db="EMBL/GenBank/DDBJ databases">
        <title>Genome mining of Saccharopolyspora cebuensis PGLac3 from Nigerian medicinal plant.</title>
        <authorList>
            <person name="Ezeobiora C.E."/>
            <person name="Igbokwe N.H."/>
            <person name="Amin D.H."/>
            <person name="Mendie U.E."/>
        </authorList>
    </citation>
    <scope>NUCLEOTIDE SEQUENCE [LARGE SCALE GENOMIC DNA]</scope>
    <source>
        <strain evidence="1 2">PGLac3</strain>
    </source>
</reference>
<protein>
    <submittedName>
        <fullName evidence="1">HAD family hydrolase</fullName>
        <ecNumber evidence="1">3.-.-.-</ecNumber>
    </submittedName>
</protein>
<keyword evidence="2" id="KW-1185">Reference proteome</keyword>
<keyword evidence="1" id="KW-0378">Hydrolase</keyword>
<dbReference type="Pfam" id="PF12710">
    <property type="entry name" value="HAD"/>
    <property type="match status" value="1"/>
</dbReference>
<dbReference type="InterPro" id="IPR023214">
    <property type="entry name" value="HAD_sf"/>
</dbReference>
<sequence>MAGELVVGFDLDMTLIDPRPGMVAAFDVLNAEFDAELDGAHFAAHLGPPLADVLRGYELDEPLVRKLVDRFREIYPEVVIGSTAPTAGAASALAAVRAAGGRTLVVTGKYEPNAALHLQACGWTVDRLAGDVFAAGKGVVLREEGAGIYVGDHYGDIAAAKAADALAVAVATGPYDADELAAAGADVVLPDLTAFPDWLAGHRA</sequence>
<accession>A0ABV4CIG1</accession>
<dbReference type="RefSeq" id="WP_345368115.1">
    <property type="nucleotide sequence ID" value="NZ_BAABII010000026.1"/>
</dbReference>
<dbReference type="PANTHER" id="PTHR43434:SF1">
    <property type="entry name" value="PHOSPHOGLYCOLATE PHOSPHATASE"/>
    <property type="match status" value="1"/>
</dbReference>
<dbReference type="Gene3D" id="1.10.150.240">
    <property type="entry name" value="Putative phosphatase, domain 2"/>
    <property type="match status" value="1"/>
</dbReference>
<organism evidence="1 2">
    <name type="scientific">Saccharopolyspora cebuensis</name>
    <dbReference type="NCBI Taxonomy" id="418759"/>
    <lineage>
        <taxon>Bacteria</taxon>
        <taxon>Bacillati</taxon>
        <taxon>Actinomycetota</taxon>
        <taxon>Actinomycetes</taxon>
        <taxon>Pseudonocardiales</taxon>
        <taxon>Pseudonocardiaceae</taxon>
        <taxon>Saccharopolyspora</taxon>
    </lineage>
</organism>
<dbReference type="InterPro" id="IPR050155">
    <property type="entry name" value="HAD-like_hydrolase_sf"/>
</dbReference>